<evidence type="ECO:0000313" key="3">
    <source>
        <dbReference type="Proteomes" id="UP001174909"/>
    </source>
</evidence>
<dbReference type="Proteomes" id="UP001174909">
    <property type="component" value="Unassembled WGS sequence"/>
</dbReference>
<dbReference type="EMBL" id="CASHTH010002812">
    <property type="protein sequence ID" value="CAI8035610.1"/>
    <property type="molecule type" value="Genomic_DNA"/>
</dbReference>
<organism evidence="2 3">
    <name type="scientific">Geodia barretti</name>
    <name type="common">Barrett's horny sponge</name>
    <dbReference type="NCBI Taxonomy" id="519541"/>
    <lineage>
        <taxon>Eukaryota</taxon>
        <taxon>Metazoa</taxon>
        <taxon>Porifera</taxon>
        <taxon>Demospongiae</taxon>
        <taxon>Heteroscleromorpha</taxon>
        <taxon>Tetractinellida</taxon>
        <taxon>Astrophorina</taxon>
        <taxon>Geodiidae</taxon>
        <taxon>Geodia</taxon>
    </lineage>
</organism>
<evidence type="ECO:0000256" key="1">
    <source>
        <dbReference type="SAM" id="Phobius"/>
    </source>
</evidence>
<protein>
    <submittedName>
        <fullName evidence="2">Uncharacterized protein</fullName>
    </submittedName>
</protein>
<proteinExistence type="predicted"/>
<sequence>MAPSLSMSEQRMVLVWQSPGGPPTTFHQMLFRARMSKLWSGRFLLTNYYYIKVLFAFWSVR</sequence>
<reference evidence="2" key="1">
    <citation type="submission" date="2023-03" db="EMBL/GenBank/DDBJ databases">
        <authorList>
            <person name="Steffen K."/>
            <person name="Cardenas P."/>
        </authorList>
    </citation>
    <scope>NUCLEOTIDE SEQUENCE</scope>
</reference>
<feature type="transmembrane region" description="Helical" evidence="1">
    <location>
        <begin position="39"/>
        <end position="60"/>
    </location>
</feature>
<name>A0AA35ST01_GEOBA</name>
<accession>A0AA35ST01</accession>
<comment type="caution">
    <text evidence="2">The sequence shown here is derived from an EMBL/GenBank/DDBJ whole genome shotgun (WGS) entry which is preliminary data.</text>
</comment>
<keyword evidence="1" id="KW-0812">Transmembrane</keyword>
<dbReference type="AlphaFoldDB" id="A0AA35ST01"/>
<keyword evidence="1" id="KW-0472">Membrane</keyword>
<evidence type="ECO:0000313" key="2">
    <source>
        <dbReference type="EMBL" id="CAI8035610.1"/>
    </source>
</evidence>
<keyword evidence="1" id="KW-1133">Transmembrane helix</keyword>
<keyword evidence="3" id="KW-1185">Reference proteome</keyword>
<gene>
    <name evidence="2" type="ORF">GBAR_LOCUS19952</name>
</gene>